<dbReference type="SUPFAM" id="SSF103088">
    <property type="entry name" value="OmpA-like"/>
    <property type="match status" value="1"/>
</dbReference>
<feature type="compositionally biased region" description="Low complexity" evidence="2">
    <location>
        <begin position="213"/>
        <end position="226"/>
    </location>
</feature>
<evidence type="ECO:0000259" key="4">
    <source>
        <dbReference type="PROSITE" id="PS51123"/>
    </source>
</evidence>
<dbReference type="Pfam" id="PF00691">
    <property type="entry name" value="OmpA"/>
    <property type="match status" value="1"/>
</dbReference>
<dbReference type="PANTHER" id="PTHR30329:SF21">
    <property type="entry name" value="LIPOPROTEIN YIAD-RELATED"/>
    <property type="match status" value="1"/>
</dbReference>
<keyword evidence="1 3" id="KW-0472">Membrane</keyword>
<dbReference type="CDD" id="cd07185">
    <property type="entry name" value="OmpA_C-like"/>
    <property type="match status" value="1"/>
</dbReference>
<feature type="compositionally biased region" description="Low complexity" evidence="2">
    <location>
        <begin position="242"/>
        <end position="258"/>
    </location>
</feature>
<name>A0A2S9Q492_9HYPH</name>
<feature type="compositionally biased region" description="Low complexity" evidence="2">
    <location>
        <begin position="336"/>
        <end position="345"/>
    </location>
</feature>
<dbReference type="Gene3D" id="3.30.1330.60">
    <property type="entry name" value="OmpA-like domain"/>
    <property type="match status" value="1"/>
</dbReference>
<dbReference type="InterPro" id="IPR006665">
    <property type="entry name" value="OmpA-like"/>
</dbReference>
<keyword evidence="6" id="KW-1185">Reference proteome</keyword>
<dbReference type="PANTHER" id="PTHR30329">
    <property type="entry name" value="STATOR ELEMENT OF FLAGELLAR MOTOR COMPLEX"/>
    <property type="match status" value="1"/>
</dbReference>
<feature type="domain" description="OmpA-like" evidence="4">
    <location>
        <begin position="586"/>
        <end position="709"/>
    </location>
</feature>
<evidence type="ECO:0000256" key="1">
    <source>
        <dbReference type="PROSITE-ProRule" id="PRU00473"/>
    </source>
</evidence>
<dbReference type="OrthoDB" id="9792021at2"/>
<sequence length="709" mass="76947">MREQWIAALAPIPASRPTPGNASRAPTDIRRSAFSFGSAAIGMMAAQSKEVAMLLRKKLIRLAGTLMLAVSPTAIVLVQTALAQDAQAPTTEAPAPGAKPSVEDILKRHKKGAGQDGEGAPAKRAAPAESQDQDGGAPAAKPKRQKPSDEQGGAAPGSGADEAPAAKPRRQKPTPDAAGQEAPGESAPGETNPAAKPKRQKPSPDATQEAPGKPTAEEPAQEAPAAKPKRQKPAAPGETTGQDAPAAKPNAPAQPDADQGGDTSQPRGKRRDRMQGQPDTEGTPQGLDDGQPQDRPLDGRPGGRNQLPGQGGIPLPADGTQQGQESRPGLAPPPGNGSQQGQGRPLQGPVDQAAEQRAIGLLGDTTPPDRLNDQQLRQRLNVYRSALAAGNLSEATEQALIQRLNGARAALRNRVADQEYGGGQQQDQNGRGSPFGRSQFRQDSPRPQDIPAILADRRPSNVLTVDQLNRRILVYRDAANDQRYSPEDREAFAQYLRDDRNDLRRRLLSDRGQRTDRLRRYEGEERFDMDINPRGQRYQSVWAAEVDDDQIEQQFAARPLRPLPRRWARSEFLAQPEAIMEQPAIRQSIPSVELDTIRFGFNESFVREEEIANLDRIGRIIERIVAAHPDEVFVIEGNTDAVGDDAYNLRLSKERAEAVKQALTQYYVISPDNLVTAGLGERYLKIPTPEPEQENRRVTLRRITPLLEK</sequence>
<organism evidence="5 6">
    <name type="scientific">Labrys okinawensis</name>
    <dbReference type="NCBI Taxonomy" id="346911"/>
    <lineage>
        <taxon>Bacteria</taxon>
        <taxon>Pseudomonadati</taxon>
        <taxon>Pseudomonadota</taxon>
        <taxon>Alphaproteobacteria</taxon>
        <taxon>Hyphomicrobiales</taxon>
        <taxon>Xanthobacteraceae</taxon>
        <taxon>Labrys</taxon>
    </lineage>
</organism>
<proteinExistence type="predicted"/>
<keyword evidence="3" id="KW-0812">Transmembrane</keyword>
<evidence type="ECO:0000313" key="6">
    <source>
        <dbReference type="Proteomes" id="UP000237682"/>
    </source>
</evidence>
<protein>
    <recommendedName>
        <fullName evidence="4">OmpA-like domain-containing protein</fullName>
    </recommendedName>
</protein>
<feature type="transmembrane region" description="Helical" evidence="3">
    <location>
        <begin position="59"/>
        <end position="82"/>
    </location>
</feature>
<reference evidence="5 6" key="1">
    <citation type="submission" date="2018-02" db="EMBL/GenBank/DDBJ databases">
        <title>Whole genome sequencing of endophytic bacterium.</title>
        <authorList>
            <person name="Eedara R."/>
            <person name="Podile A.R."/>
        </authorList>
    </citation>
    <scope>NUCLEOTIDE SEQUENCE [LARGE SCALE GENOMIC DNA]</scope>
    <source>
        <strain evidence="5 6">RP1T</strain>
    </source>
</reference>
<dbReference type="EMBL" id="PUEJ01000015">
    <property type="protein sequence ID" value="PRH84182.1"/>
    <property type="molecule type" value="Genomic_DNA"/>
</dbReference>
<dbReference type="InterPro" id="IPR050330">
    <property type="entry name" value="Bact_OuterMem_StrucFunc"/>
</dbReference>
<evidence type="ECO:0000256" key="2">
    <source>
        <dbReference type="SAM" id="MobiDB-lite"/>
    </source>
</evidence>
<dbReference type="PROSITE" id="PS51123">
    <property type="entry name" value="OMPA_2"/>
    <property type="match status" value="1"/>
</dbReference>
<gene>
    <name evidence="5" type="ORF">C5L14_28255</name>
</gene>
<keyword evidence="3" id="KW-1133">Transmembrane helix</keyword>
<dbReference type="InterPro" id="IPR036737">
    <property type="entry name" value="OmpA-like_sf"/>
</dbReference>
<dbReference type="AlphaFoldDB" id="A0A2S9Q492"/>
<evidence type="ECO:0000313" key="5">
    <source>
        <dbReference type="EMBL" id="PRH84182.1"/>
    </source>
</evidence>
<accession>A0A2S9Q492</accession>
<comment type="caution">
    <text evidence="5">The sequence shown here is derived from an EMBL/GenBank/DDBJ whole genome shotgun (WGS) entry which is preliminary data.</text>
</comment>
<dbReference type="Proteomes" id="UP000237682">
    <property type="component" value="Unassembled WGS sequence"/>
</dbReference>
<feature type="region of interest" description="Disordered" evidence="2">
    <location>
        <begin position="419"/>
        <end position="455"/>
    </location>
</feature>
<evidence type="ECO:0000256" key="3">
    <source>
        <dbReference type="SAM" id="Phobius"/>
    </source>
</evidence>
<feature type="region of interest" description="Disordered" evidence="2">
    <location>
        <begin position="108"/>
        <end position="351"/>
    </location>
</feature>
<dbReference type="GO" id="GO:0016020">
    <property type="term" value="C:membrane"/>
    <property type="evidence" value="ECO:0007669"/>
    <property type="project" value="UniProtKB-UniRule"/>
</dbReference>